<name>A0ABZ0LQ09_9ACTN</name>
<dbReference type="GO" id="GO:0016746">
    <property type="term" value="F:acyltransferase activity"/>
    <property type="evidence" value="ECO:0007669"/>
    <property type="project" value="UniProtKB-KW"/>
</dbReference>
<proteinExistence type="predicted"/>
<sequence>MILTLEPDITHIHADAWDALSAQAGFYLSHRWLAAQQHDPTARVHYALVHDEDRLIAAAPLYVVESEPNDLYRVHELLPDRSPARTVLAGARRGYVNAPLVHPALTADRRRKALNTLVEAASSLAAAERAHAWWLYVTDDAVAELAAACGSRPTQLNQDARIPLPGSTFDDYLAALPSKRRVTIRRERRAFAEAGYELRTLRLSECADAVGALAARLQERHGHPTDPAFMAALFHDQAAGMADTGLVLAAYTEGHMVAFSLFYQHANTIWLRSTGYDYTRLRNAHEYFNLVYYLPVDHAYAHGATTLHLGMESLRAKTLRGAIASPLWAVPGAAA</sequence>
<dbReference type="SUPFAM" id="SSF55729">
    <property type="entry name" value="Acyl-CoA N-acyltransferases (Nat)"/>
    <property type="match status" value="1"/>
</dbReference>
<dbReference type="InterPro" id="IPR007434">
    <property type="entry name" value="FemAB-like"/>
</dbReference>
<accession>A0ABZ0LQ09</accession>
<dbReference type="InterPro" id="IPR016181">
    <property type="entry name" value="Acyl_CoA_acyltransferase"/>
</dbReference>
<dbReference type="RefSeq" id="WP_318102587.1">
    <property type="nucleotide sequence ID" value="NZ_CP137573.1"/>
</dbReference>
<organism evidence="1 2">
    <name type="scientific">Streptomyces solicathayae</name>
    <dbReference type="NCBI Taxonomy" id="3081768"/>
    <lineage>
        <taxon>Bacteria</taxon>
        <taxon>Bacillati</taxon>
        <taxon>Actinomycetota</taxon>
        <taxon>Actinomycetes</taxon>
        <taxon>Kitasatosporales</taxon>
        <taxon>Streptomycetaceae</taxon>
        <taxon>Streptomyces</taxon>
    </lineage>
</organism>
<dbReference type="Proteomes" id="UP001301731">
    <property type="component" value="Chromosome"/>
</dbReference>
<dbReference type="Gene3D" id="3.40.630.30">
    <property type="match status" value="1"/>
</dbReference>
<reference evidence="1 2" key="1">
    <citation type="submission" date="2023-10" db="EMBL/GenBank/DDBJ databases">
        <title>The genome sequence of Streptomyces sp. HUAS YS2.</title>
        <authorList>
            <person name="Mo P."/>
        </authorList>
    </citation>
    <scope>NUCLEOTIDE SEQUENCE [LARGE SCALE GENOMIC DNA]</scope>
    <source>
        <strain evidence="1 2">HUAS YS2</strain>
    </source>
</reference>
<dbReference type="Pfam" id="PF04339">
    <property type="entry name" value="FemAB_like"/>
    <property type="match status" value="1"/>
</dbReference>
<keyword evidence="1" id="KW-0012">Acyltransferase</keyword>
<dbReference type="EC" id="2.3.1.-" evidence="1"/>
<keyword evidence="2" id="KW-1185">Reference proteome</keyword>
<protein>
    <submittedName>
        <fullName evidence="1">GNAT family N-acetyltransferase</fullName>
        <ecNumber evidence="1">2.3.1.-</ecNumber>
    </submittedName>
</protein>
<keyword evidence="1" id="KW-0808">Transferase</keyword>
<evidence type="ECO:0000313" key="2">
    <source>
        <dbReference type="Proteomes" id="UP001301731"/>
    </source>
</evidence>
<gene>
    <name evidence="1" type="ORF">R2D22_09270</name>
</gene>
<dbReference type="EMBL" id="CP137573">
    <property type="protein sequence ID" value="WOX21574.1"/>
    <property type="molecule type" value="Genomic_DNA"/>
</dbReference>
<evidence type="ECO:0000313" key="1">
    <source>
        <dbReference type="EMBL" id="WOX21574.1"/>
    </source>
</evidence>